<dbReference type="PANTHER" id="PTHR13280:SF17">
    <property type="entry name" value="KRUEPPEL TARGET AT 95D, ISOFORM A"/>
    <property type="match status" value="1"/>
</dbReference>
<dbReference type="InterPro" id="IPR057541">
    <property type="entry name" value="PACS1/2_N"/>
</dbReference>
<feature type="domain" description="Phosphofurin acidic cluster sorting protein 1/2 N-terminal C2" evidence="5">
    <location>
        <begin position="26"/>
        <end position="173"/>
    </location>
</feature>
<evidence type="ECO:0000259" key="4">
    <source>
        <dbReference type="Pfam" id="PF10254"/>
    </source>
</evidence>
<proteinExistence type="inferred from homology"/>
<dbReference type="InterPro" id="IPR019381">
    <property type="entry name" value="PACS1/2_C"/>
</dbReference>
<dbReference type="PANTHER" id="PTHR13280">
    <property type="entry name" value="PHOSPHOFURIN ACIDIC CLUSTER SORTING PROTEIN"/>
    <property type="match status" value="1"/>
</dbReference>
<evidence type="ECO:0000313" key="8">
    <source>
        <dbReference type="Proteomes" id="UP000663870"/>
    </source>
</evidence>
<sequence>MAEKTLRSNTNVQTLSSSKMATTLMAYAQLEIDNSTTCIPRLCKFSIVRIVLNRSIDNGDSNAIVVAVKIQSNKRTFRCCEIPLQQDGTLDAPVNLQYFITYPHYFKRDINKVQIYVQRRKNRPMIGYKMLAKGEVNLDQVIQNPQSMNLHLYLNTNEKSKQQQQQQQLRSINQDELSTIKIEKYPVGYVSIISLSSTIPNESETIAHRESNRLSIKPHHFDKSFNDDDEYIEEEELNSELEDSDLEFNSKNKQKFNPNILRNKLIQMFKRKSVQSTTNLNKNSNTITTTTTPTTNITTHLTNLNEQHTRFKLNRQSDIEEEDSPSDISDSTIPVDQWSIESVPKPGFTPVEHLQILKISEDEPYPTRKSTNPFDGNDSPLDSDTSDFGIDIDRTQLSQKIISIPEEKLLQRSTNIRDNSIKQFDELYTNDRLPDSIIFLYTGLNQSNITASKFKEYNLSVISLNTLTESKVVLNNLIQRIQKCTSQSVIRIVLLGNDAFVNSFLQSYVECLASRPREYMSYFQFYFVPLVFSYLAKFLGSLDSQYEILFGSNESTNEISDIRDLSQKITRYLKTSRHTLSLPVGEVMLNRKGKLPDEDSSPTFLPFFCYVCLGTLSSNESQLSSIDDNALLSASLSLSISTNQQQSRELKDSSDDENSQTILSSSPQSKIANQLIKNSHTDEPSTLPVDVSVDYWTIIDNQKEKKDGIRTIKSSLKSNIRVLTITRQLIMNSDGKISSSFTMTYVTHEKKQKIMKFGKKLKDIQNTKMIEPQTITGINRLVCTSKSHNVELKVNVDGQEWDNVKFFQISSQWHTHIKYFPLALFNDIRNTQ</sequence>
<evidence type="ECO:0000313" key="6">
    <source>
        <dbReference type="EMBL" id="CAF1017548.1"/>
    </source>
</evidence>
<evidence type="ECO:0000259" key="5">
    <source>
        <dbReference type="Pfam" id="PF25332"/>
    </source>
</evidence>
<dbReference type="EMBL" id="CAJNOL010001784">
    <property type="protein sequence ID" value="CAF1418404.1"/>
    <property type="molecule type" value="Genomic_DNA"/>
</dbReference>
<evidence type="ECO:0000313" key="7">
    <source>
        <dbReference type="EMBL" id="CAF1418404.1"/>
    </source>
</evidence>
<evidence type="ECO:0000256" key="2">
    <source>
        <dbReference type="ARBA" id="ARBA00022553"/>
    </source>
</evidence>
<feature type="domain" description="Phosphofurin acidic cluster sorting protein 1/2 C-terminal" evidence="4">
    <location>
        <begin position="427"/>
        <end position="826"/>
    </location>
</feature>
<dbReference type="Pfam" id="PF25332">
    <property type="entry name" value="C2_PACS_N"/>
    <property type="match status" value="1"/>
</dbReference>
<evidence type="ECO:0000256" key="3">
    <source>
        <dbReference type="SAM" id="MobiDB-lite"/>
    </source>
</evidence>
<dbReference type="GO" id="GO:0072659">
    <property type="term" value="P:protein localization to plasma membrane"/>
    <property type="evidence" value="ECO:0007669"/>
    <property type="project" value="TreeGrafter"/>
</dbReference>
<dbReference type="EMBL" id="CAJNOH010000370">
    <property type="protein sequence ID" value="CAF1017548.1"/>
    <property type="molecule type" value="Genomic_DNA"/>
</dbReference>
<protein>
    <recommendedName>
        <fullName evidence="9">Phosphofurin acidic cluster sorting protein 2-like</fullName>
    </recommendedName>
</protein>
<dbReference type="Proteomes" id="UP000663854">
    <property type="component" value="Unassembled WGS sequence"/>
</dbReference>
<keyword evidence="2" id="KW-0597">Phosphoprotein</keyword>
<dbReference type="Pfam" id="PF10254">
    <property type="entry name" value="Pacs-1"/>
    <property type="match status" value="1"/>
</dbReference>
<comment type="caution">
    <text evidence="7">The sequence shown here is derived from an EMBL/GenBank/DDBJ whole genome shotgun (WGS) entry which is preliminary data.</text>
</comment>
<evidence type="ECO:0000256" key="1">
    <source>
        <dbReference type="ARBA" id="ARBA00008590"/>
    </source>
</evidence>
<accession>A0A815M4E4</accession>
<gene>
    <name evidence="7" type="ORF">JXQ802_LOCUS35705</name>
    <name evidence="6" type="ORF">PYM288_LOCUS15439</name>
</gene>
<evidence type="ECO:0008006" key="9">
    <source>
        <dbReference type="Google" id="ProtNLM"/>
    </source>
</evidence>
<dbReference type="AlphaFoldDB" id="A0A815M4E4"/>
<reference evidence="7" key="1">
    <citation type="submission" date="2021-02" db="EMBL/GenBank/DDBJ databases">
        <authorList>
            <person name="Nowell W R."/>
        </authorList>
    </citation>
    <scope>NUCLEOTIDE SEQUENCE</scope>
</reference>
<keyword evidence="8" id="KW-1185">Reference proteome</keyword>
<dbReference type="Proteomes" id="UP000663870">
    <property type="component" value="Unassembled WGS sequence"/>
</dbReference>
<name>A0A815M4E4_9BILA</name>
<feature type="region of interest" description="Disordered" evidence="3">
    <location>
        <begin position="644"/>
        <end position="667"/>
    </location>
</feature>
<organism evidence="7 8">
    <name type="scientific">Rotaria sordida</name>
    <dbReference type="NCBI Taxonomy" id="392033"/>
    <lineage>
        <taxon>Eukaryota</taxon>
        <taxon>Metazoa</taxon>
        <taxon>Spiralia</taxon>
        <taxon>Gnathifera</taxon>
        <taxon>Rotifera</taxon>
        <taxon>Eurotatoria</taxon>
        <taxon>Bdelloidea</taxon>
        <taxon>Philodinida</taxon>
        <taxon>Philodinidae</taxon>
        <taxon>Rotaria</taxon>
    </lineage>
</organism>
<comment type="similarity">
    <text evidence="1">Belongs to the PACS family.</text>
</comment>